<comment type="caution">
    <text evidence="1">The sequence shown here is derived from an EMBL/GenBank/DDBJ whole genome shotgun (WGS) entry which is preliminary data.</text>
</comment>
<accession>A0ABX2BM23</accession>
<proteinExistence type="predicted"/>
<dbReference type="EMBL" id="WOEY01000038">
    <property type="protein sequence ID" value="NPT41699.1"/>
    <property type="molecule type" value="Genomic_DNA"/>
</dbReference>
<dbReference type="InterPro" id="IPR043137">
    <property type="entry name" value="GGT_ssub_C"/>
</dbReference>
<reference evidence="1 2" key="1">
    <citation type="submission" date="2019-11" db="EMBL/GenBank/DDBJ databases">
        <title>Metabolism of dissolved organic matter in forest soils.</title>
        <authorList>
            <person name="Cyle K.T."/>
            <person name="Wilhelm R.C."/>
            <person name="Martinez C.E."/>
        </authorList>
    </citation>
    <scope>NUCLEOTIDE SEQUENCE [LARGE SCALE GENOMIC DNA]</scope>
    <source>
        <strain evidence="1 2">1N</strain>
    </source>
</reference>
<sequence>MEQPRRATSYLPYRFATACAVWQSAMDLPRIFPRPGTDSVEVEAAMPASVCAALADRGFRLSPAPSAIGGSQAIWIDWDQGVLVGASDHRKDGCALGY</sequence>
<dbReference type="SUPFAM" id="SSF56235">
    <property type="entry name" value="N-terminal nucleophile aminohydrolases (Ntn hydrolases)"/>
    <property type="match status" value="1"/>
</dbReference>
<name>A0ABX2BM23_9BURK</name>
<evidence type="ECO:0000313" key="1">
    <source>
        <dbReference type="EMBL" id="NPT41699.1"/>
    </source>
</evidence>
<keyword evidence="2" id="KW-1185">Reference proteome</keyword>
<protein>
    <recommendedName>
        <fullName evidence="3">Gamma-glutamyltranspeptidase</fullName>
    </recommendedName>
</protein>
<dbReference type="Gene3D" id="3.60.20.40">
    <property type="match status" value="1"/>
</dbReference>
<dbReference type="InterPro" id="IPR029055">
    <property type="entry name" value="Ntn_hydrolases_N"/>
</dbReference>
<dbReference type="Proteomes" id="UP000652198">
    <property type="component" value="Unassembled WGS sequence"/>
</dbReference>
<gene>
    <name evidence="1" type="ORF">GNZ12_10275</name>
</gene>
<evidence type="ECO:0008006" key="3">
    <source>
        <dbReference type="Google" id="ProtNLM"/>
    </source>
</evidence>
<organism evidence="1 2">
    <name type="scientific">Paraburkholderia solitsugae</name>
    <dbReference type="NCBI Taxonomy" id="2675748"/>
    <lineage>
        <taxon>Bacteria</taxon>
        <taxon>Pseudomonadati</taxon>
        <taxon>Pseudomonadota</taxon>
        <taxon>Betaproteobacteria</taxon>
        <taxon>Burkholderiales</taxon>
        <taxon>Burkholderiaceae</taxon>
        <taxon>Paraburkholderia</taxon>
    </lineage>
</organism>
<evidence type="ECO:0000313" key="2">
    <source>
        <dbReference type="Proteomes" id="UP000652198"/>
    </source>
</evidence>